<reference evidence="14 15" key="1">
    <citation type="submission" date="2016-08" db="EMBL/GenBank/DDBJ databases">
        <authorList>
            <person name="Seilhamer J.J."/>
        </authorList>
    </citation>
    <scope>NUCLEOTIDE SEQUENCE [LARGE SCALE GENOMIC DNA]</scope>
    <source>
        <strain evidence="14 15">BRTC-1</strain>
    </source>
</reference>
<keyword evidence="3 11" id="KW-0813">Transport</keyword>
<dbReference type="Pfam" id="PF07660">
    <property type="entry name" value="STN"/>
    <property type="match status" value="1"/>
</dbReference>
<keyword evidence="14" id="KW-0675">Receptor</keyword>
<evidence type="ECO:0000256" key="4">
    <source>
        <dbReference type="ARBA" id="ARBA00022452"/>
    </source>
</evidence>
<dbReference type="SUPFAM" id="SSF56935">
    <property type="entry name" value="Porins"/>
    <property type="match status" value="1"/>
</dbReference>
<name>A0A1B2LXT1_9GAMM</name>
<dbReference type="GO" id="GO:0015344">
    <property type="term" value="F:siderophore uptake transmembrane transporter activity"/>
    <property type="evidence" value="ECO:0007669"/>
    <property type="project" value="TreeGrafter"/>
</dbReference>
<feature type="domain" description="Secretin/TonB short N-terminal" evidence="13">
    <location>
        <begin position="43"/>
        <end position="93"/>
    </location>
</feature>
<dbReference type="InterPro" id="IPR036942">
    <property type="entry name" value="Beta-barrel_TonB_sf"/>
</dbReference>
<dbReference type="GO" id="GO:0044718">
    <property type="term" value="P:siderophore transmembrane transport"/>
    <property type="evidence" value="ECO:0007669"/>
    <property type="project" value="TreeGrafter"/>
</dbReference>
<evidence type="ECO:0000256" key="1">
    <source>
        <dbReference type="ARBA" id="ARBA00004571"/>
    </source>
</evidence>
<dbReference type="InterPro" id="IPR037066">
    <property type="entry name" value="Plug_dom_sf"/>
</dbReference>
<keyword evidence="5" id="KW-0406">Ion transport</keyword>
<evidence type="ECO:0000256" key="9">
    <source>
        <dbReference type="ARBA" id="ARBA00023136"/>
    </source>
</evidence>
<dbReference type="OrthoDB" id="6046653at2"/>
<organism evidence="14 15">
    <name type="scientific">Acinetobacter larvae</name>
    <dbReference type="NCBI Taxonomy" id="1789224"/>
    <lineage>
        <taxon>Bacteria</taxon>
        <taxon>Pseudomonadati</taxon>
        <taxon>Pseudomonadota</taxon>
        <taxon>Gammaproteobacteria</taxon>
        <taxon>Moraxellales</taxon>
        <taxon>Moraxellaceae</taxon>
        <taxon>Acinetobacter</taxon>
    </lineage>
</organism>
<dbReference type="InterPro" id="IPR000531">
    <property type="entry name" value="Beta-barrel_TonB"/>
</dbReference>
<comment type="similarity">
    <text evidence="2 11 12">Belongs to the TonB-dependent receptor family.</text>
</comment>
<evidence type="ECO:0000313" key="15">
    <source>
        <dbReference type="Proteomes" id="UP000093391"/>
    </source>
</evidence>
<dbReference type="InterPro" id="IPR011662">
    <property type="entry name" value="Secretin/TonB_short_N"/>
</dbReference>
<dbReference type="Gene3D" id="2.170.130.10">
    <property type="entry name" value="TonB-dependent receptor, plug domain"/>
    <property type="match status" value="1"/>
</dbReference>
<dbReference type="InterPro" id="IPR012910">
    <property type="entry name" value="Plug_dom"/>
</dbReference>
<dbReference type="Gene3D" id="3.55.50.30">
    <property type="match status" value="1"/>
</dbReference>
<keyword evidence="6 11" id="KW-0812">Transmembrane</keyword>
<evidence type="ECO:0000256" key="2">
    <source>
        <dbReference type="ARBA" id="ARBA00009810"/>
    </source>
</evidence>
<proteinExistence type="inferred from homology"/>
<dbReference type="EMBL" id="CP016895">
    <property type="protein sequence ID" value="AOA57754.1"/>
    <property type="molecule type" value="Genomic_DNA"/>
</dbReference>
<sequence length="1024" mass="114711">MSLLVSSLLYTTALHADDRVLNIHLAAQPLAQAVEQLAKQANIQIVYASSALDQHHISALSGQYTIEQALQRLVQGRNLSLQKNGAVWTIIEKPAAIQSHKTALSTAIQSEDKMHTVLSAEASPEAPSEILTLSPITLYGVVDRDTQGYNAVYSDDISSVYAGKEQIERYKGAQPADLFKGMVGVYSGDARNSGALDPSIRGIQGPGRVPVLIDGTEQALTVWRGYNGANNRSYIDPNLIGGLQVIKGPSLTRNVNSGVGGAVVISTLSVNDVLKAGKNFGGEIKVETSSNAVKPREPQLLTGQSIYDNPNYPPAYQFGNNILFEPFYDPSLFKPVRSSRENSLYSGDDVAGRIALAGRTEQFELLAAYAYRNKGNHFSGKRGSAYYDKPVQGRFDYTPYLAKVYPAGTEVPNTSLETESYLIKAVWKPTDEQRLELGYRDTAITNGEILPSRIAWDSLVQDKTGVPQWPLSHTDAKAYNLEYKYQPQGSRLIDFYSNLWRTDTQSATYSAGGFPNDANKELGIFVNSAVAHADNTRQGVTISNKFNLFSHLDLTLGGSFQKEKLSSEDMYRDPYTTGSNAGFKMLPRAGEREEREFNVNVHYQPSNWLTLNAGVRYQNYWAFDRFLADQVNAGDASFAKVWKETSKAMEYYTKREDMTPEREQELWELVNSYGYTPAQTQEQFIRVVYKQKNKVNYKTDERGKYTVANNPFLNGTVTATDYQRVAFSGTEYDVIDLTETGVQKKKDHGWTPTLSATVNFSSNSRIYLRYSEAYRMPSMFESTIGFSGSQSGYKLEPEHAHNYEVAYIHDFSDLFKSSSFADIKLSYYHNKTENAIERSPTLVFSNVDSHTIEGLELQSRFDNGRFFTDFSANYNLQNKVCDEHSAMLLGMSHNFEISRCVDDGFVGGYLLSMATPKYSAHWTVGGRWFDQQLELGARASYMHKYENPETKNYNGTEISYYSNTPLAWNSMIILDAYVNYRLQEDTVFELVGTNLTDEFYIDPLTRSSMAAPGRTLKLSISHKF</sequence>
<keyword evidence="4 11" id="KW-1134">Transmembrane beta strand</keyword>
<dbReference type="KEGG" id="ala:BFG52_04870"/>
<evidence type="ECO:0000256" key="11">
    <source>
        <dbReference type="PROSITE-ProRule" id="PRU01360"/>
    </source>
</evidence>
<evidence type="ECO:0000313" key="14">
    <source>
        <dbReference type="EMBL" id="AOA57754.1"/>
    </source>
</evidence>
<keyword evidence="9 11" id="KW-0472">Membrane</keyword>
<dbReference type="Proteomes" id="UP000093391">
    <property type="component" value="Chromosome"/>
</dbReference>
<keyword evidence="7" id="KW-0408">Iron</keyword>
<accession>A0A1B2LXT1</accession>
<keyword evidence="15" id="KW-1185">Reference proteome</keyword>
<dbReference type="Gene3D" id="2.40.170.20">
    <property type="entry name" value="TonB-dependent receptor, beta-barrel domain"/>
    <property type="match status" value="1"/>
</dbReference>
<keyword evidence="8 12" id="KW-0798">TonB box</keyword>
<dbReference type="SMART" id="SM00965">
    <property type="entry name" value="STN"/>
    <property type="match status" value="1"/>
</dbReference>
<dbReference type="Pfam" id="PF00593">
    <property type="entry name" value="TonB_dep_Rec_b-barrel"/>
    <property type="match status" value="1"/>
</dbReference>
<evidence type="ECO:0000256" key="5">
    <source>
        <dbReference type="ARBA" id="ARBA00022496"/>
    </source>
</evidence>
<keyword evidence="5" id="KW-0410">Iron transport</keyword>
<evidence type="ECO:0000259" key="13">
    <source>
        <dbReference type="SMART" id="SM00965"/>
    </source>
</evidence>
<dbReference type="Pfam" id="PF07715">
    <property type="entry name" value="Plug"/>
    <property type="match status" value="1"/>
</dbReference>
<evidence type="ECO:0000256" key="8">
    <source>
        <dbReference type="ARBA" id="ARBA00023077"/>
    </source>
</evidence>
<evidence type="ECO:0000256" key="3">
    <source>
        <dbReference type="ARBA" id="ARBA00022448"/>
    </source>
</evidence>
<protein>
    <submittedName>
        <fullName evidence="14">TonB-dependent receptor</fullName>
    </submittedName>
</protein>
<dbReference type="AlphaFoldDB" id="A0A1B2LXT1"/>
<dbReference type="GO" id="GO:0009279">
    <property type="term" value="C:cell outer membrane"/>
    <property type="evidence" value="ECO:0007669"/>
    <property type="project" value="UniProtKB-SubCell"/>
</dbReference>
<evidence type="ECO:0000256" key="10">
    <source>
        <dbReference type="ARBA" id="ARBA00023237"/>
    </source>
</evidence>
<dbReference type="PANTHER" id="PTHR30069:SF41">
    <property type="entry name" value="HEME_HEMOPEXIN UTILIZATION PROTEIN C"/>
    <property type="match status" value="1"/>
</dbReference>
<dbReference type="InterPro" id="IPR039426">
    <property type="entry name" value="TonB-dep_rcpt-like"/>
</dbReference>
<keyword evidence="10 11" id="KW-0998">Cell outer membrane</keyword>
<evidence type="ECO:0000256" key="7">
    <source>
        <dbReference type="ARBA" id="ARBA00023004"/>
    </source>
</evidence>
<evidence type="ECO:0000256" key="6">
    <source>
        <dbReference type="ARBA" id="ARBA00022692"/>
    </source>
</evidence>
<evidence type="ECO:0000256" key="12">
    <source>
        <dbReference type="RuleBase" id="RU003357"/>
    </source>
</evidence>
<dbReference type="PROSITE" id="PS52016">
    <property type="entry name" value="TONB_DEPENDENT_REC_3"/>
    <property type="match status" value="1"/>
</dbReference>
<gene>
    <name evidence="14" type="ORF">BFG52_04870</name>
</gene>
<dbReference type="STRING" id="1789224.BFG52_04870"/>
<comment type="subcellular location">
    <subcellularLocation>
        <location evidence="1 11">Cell outer membrane</location>
        <topology evidence="1 11">Multi-pass membrane protein</topology>
    </subcellularLocation>
</comment>
<dbReference type="PANTHER" id="PTHR30069">
    <property type="entry name" value="TONB-DEPENDENT OUTER MEMBRANE RECEPTOR"/>
    <property type="match status" value="1"/>
</dbReference>